<gene>
    <name evidence="2" type="ORF">PCAR00345_LOCUS21084</name>
</gene>
<dbReference type="PROSITE" id="PS51184">
    <property type="entry name" value="JMJC"/>
    <property type="match status" value="1"/>
</dbReference>
<dbReference type="AlphaFoldDB" id="A0A7S4BK15"/>
<proteinExistence type="predicted"/>
<reference evidence="2" key="1">
    <citation type="submission" date="2021-01" db="EMBL/GenBank/DDBJ databases">
        <authorList>
            <person name="Corre E."/>
            <person name="Pelletier E."/>
            <person name="Niang G."/>
            <person name="Scheremetjew M."/>
            <person name="Finn R."/>
            <person name="Kale V."/>
            <person name="Holt S."/>
            <person name="Cochrane G."/>
            <person name="Meng A."/>
            <person name="Brown T."/>
            <person name="Cohen L."/>
        </authorList>
    </citation>
    <scope>NUCLEOTIDE SEQUENCE</scope>
    <source>
        <strain evidence="2">CCMP645</strain>
    </source>
</reference>
<dbReference type="PANTHER" id="PTHR12461:SF105">
    <property type="entry name" value="HYPOXIA-INDUCIBLE FACTOR 1-ALPHA INHIBITOR"/>
    <property type="match status" value="1"/>
</dbReference>
<sequence length="425" mass="46737">MFPVHASVVPSQLQGRAARIAQDWLRSGRLSRDALSHVLPDLHVKVRSDPYFMYTAAGSRGAQLLPDAAGGREELRQMRARDFFEQAERAAPPYLYYTSPLQVLGDDVLSRAPSWEQLALTSAKKQSVQGAIWAQLWACSGGGTTQAHYDVADNTFVQLEGVKDFYLFPPSAADALHVFPDSHPRARKAQLNVEAPDMQLHPLAASLPTARKVTLHPGEVLFIPAFWFHHVVSRSPTISINVFSQSAVPLAAASLLAQPLPIPAQWPVDLKRRALTHLLDEILNSAPVDLVAAGSARELADRLLQSRFAPLRQSGEISSEAAEPKVEVRRRRKELAEPPSWDDVAALISGYVEDCVFALRRLRQEVDDAGSADSAAERQDYYEGVCALLLCHLAEMHALRLYGDFGALHCSSERNLDFGVDTGRG</sequence>
<dbReference type="SUPFAM" id="SSF51197">
    <property type="entry name" value="Clavaminate synthase-like"/>
    <property type="match status" value="1"/>
</dbReference>
<evidence type="ECO:0000259" key="1">
    <source>
        <dbReference type="PROSITE" id="PS51184"/>
    </source>
</evidence>
<dbReference type="InterPro" id="IPR003347">
    <property type="entry name" value="JmjC_dom"/>
</dbReference>
<evidence type="ECO:0000313" key="2">
    <source>
        <dbReference type="EMBL" id="CAE0768472.1"/>
    </source>
</evidence>
<dbReference type="SMART" id="SM00558">
    <property type="entry name" value="JmjC"/>
    <property type="match status" value="1"/>
</dbReference>
<dbReference type="InterPro" id="IPR014710">
    <property type="entry name" value="RmlC-like_jellyroll"/>
</dbReference>
<protein>
    <recommendedName>
        <fullName evidence="1">JmjC domain-containing protein</fullName>
    </recommendedName>
</protein>
<name>A0A7S4BK15_CHRCT</name>
<dbReference type="Pfam" id="PF13621">
    <property type="entry name" value="Cupin_8"/>
    <property type="match status" value="1"/>
</dbReference>
<dbReference type="InterPro" id="IPR041667">
    <property type="entry name" value="Cupin_8"/>
</dbReference>
<accession>A0A7S4BK15</accession>
<dbReference type="EMBL" id="HBIZ01033107">
    <property type="protein sequence ID" value="CAE0768472.1"/>
    <property type="molecule type" value="Transcribed_RNA"/>
</dbReference>
<dbReference type="PANTHER" id="PTHR12461">
    <property type="entry name" value="HYPOXIA-INDUCIBLE FACTOR 1 ALPHA INHIBITOR-RELATED"/>
    <property type="match status" value="1"/>
</dbReference>
<feature type="domain" description="JmjC" evidence="1">
    <location>
        <begin position="88"/>
        <end position="259"/>
    </location>
</feature>
<dbReference type="Gene3D" id="2.60.120.10">
    <property type="entry name" value="Jelly Rolls"/>
    <property type="match status" value="1"/>
</dbReference>
<organism evidence="2">
    <name type="scientific">Chrysotila carterae</name>
    <name type="common">Marine alga</name>
    <name type="synonym">Syracosphaera carterae</name>
    <dbReference type="NCBI Taxonomy" id="13221"/>
    <lineage>
        <taxon>Eukaryota</taxon>
        <taxon>Haptista</taxon>
        <taxon>Haptophyta</taxon>
        <taxon>Prymnesiophyceae</taxon>
        <taxon>Isochrysidales</taxon>
        <taxon>Isochrysidaceae</taxon>
        <taxon>Chrysotila</taxon>
    </lineage>
</organism>